<accession>A0ABS3W5Y7</accession>
<sequence length="76" mass="8586">MRTEWLAKRMFRSGKQVPLDGEYGDLWGTRLALFKGDLFPFHPQMGESRWSYRGPLGMGMPAWKGPGGAGRLTGER</sequence>
<dbReference type="RefSeq" id="WP_208846761.1">
    <property type="nucleotide sequence ID" value="NZ_JAGGDJ010000003.1"/>
</dbReference>
<evidence type="ECO:0000313" key="2">
    <source>
        <dbReference type="Proteomes" id="UP000670947"/>
    </source>
</evidence>
<organism evidence="1 2">
    <name type="scientific">Paenibacillus artemisiicola</name>
    <dbReference type="NCBI Taxonomy" id="1172618"/>
    <lineage>
        <taxon>Bacteria</taxon>
        <taxon>Bacillati</taxon>
        <taxon>Bacillota</taxon>
        <taxon>Bacilli</taxon>
        <taxon>Bacillales</taxon>
        <taxon>Paenibacillaceae</taxon>
        <taxon>Paenibacillus</taxon>
    </lineage>
</organism>
<dbReference type="EMBL" id="JAGGDJ010000003">
    <property type="protein sequence ID" value="MBO7743722.1"/>
    <property type="molecule type" value="Genomic_DNA"/>
</dbReference>
<dbReference type="Proteomes" id="UP000670947">
    <property type="component" value="Unassembled WGS sequence"/>
</dbReference>
<proteinExistence type="predicted"/>
<keyword evidence="2" id="KW-1185">Reference proteome</keyword>
<reference evidence="1 2" key="1">
    <citation type="submission" date="2021-03" db="EMBL/GenBank/DDBJ databases">
        <title>Paenibacillus artemisicola MWE-103 whole genome sequence.</title>
        <authorList>
            <person name="Ham Y.J."/>
        </authorList>
    </citation>
    <scope>NUCLEOTIDE SEQUENCE [LARGE SCALE GENOMIC DNA]</scope>
    <source>
        <strain evidence="1 2">MWE-103</strain>
    </source>
</reference>
<comment type="caution">
    <text evidence="1">The sequence shown here is derived from an EMBL/GenBank/DDBJ whole genome shotgun (WGS) entry which is preliminary data.</text>
</comment>
<name>A0ABS3W5Y7_9BACL</name>
<gene>
    <name evidence="1" type="ORF">I8J29_05905</name>
</gene>
<evidence type="ECO:0000313" key="1">
    <source>
        <dbReference type="EMBL" id="MBO7743722.1"/>
    </source>
</evidence>
<protein>
    <submittedName>
        <fullName evidence="1">Uncharacterized protein</fullName>
    </submittedName>
</protein>